<sequence>MRQLPPVGLGTMGLDGPTGVTAIKTAIELGYRHLDTAQIYDNEEVVGAAVEQSPTARNELTIATKVWADSLPPEQVFNTTTESAAKLGVETIDLLYVHRPIDTYDPETTLPAFEQLVDEGLVSNVGLSNFTIEEIETAHNVLSSPISAHQTELHPLFYQPALIDHAREHNYTVVGYSPLAGGAVFELPTLVEIAEKHESTPAAVSIAWLTEKENVVVIPKATSKTHLRANIEAKSLELDPEDVAAIESIEAERELFAE</sequence>
<comment type="caution">
    <text evidence="5">The sequence shown here is derived from an EMBL/GenBank/DDBJ whole genome shotgun (WGS) entry which is preliminary data.</text>
</comment>
<dbReference type="AlphaFoldDB" id="A0AAE3FWN1"/>
<dbReference type="InterPro" id="IPR023210">
    <property type="entry name" value="NADP_OxRdtase_dom"/>
</dbReference>
<evidence type="ECO:0000259" key="4">
    <source>
        <dbReference type="Pfam" id="PF00248"/>
    </source>
</evidence>
<dbReference type="PANTHER" id="PTHR43827:SF3">
    <property type="entry name" value="NADP-DEPENDENT OXIDOREDUCTASE DOMAIN-CONTAINING PROTEIN"/>
    <property type="match status" value="1"/>
</dbReference>
<dbReference type="InterPro" id="IPR036812">
    <property type="entry name" value="NAD(P)_OxRdtase_dom_sf"/>
</dbReference>
<evidence type="ECO:0000313" key="5">
    <source>
        <dbReference type="EMBL" id="MCL9816363.1"/>
    </source>
</evidence>
<dbReference type="Proteomes" id="UP001203207">
    <property type="component" value="Unassembled WGS sequence"/>
</dbReference>
<feature type="domain" description="NADP-dependent oxidoreductase" evidence="4">
    <location>
        <begin position="7"/>
        <end position="250"/>
    </location>
</feature>
<evidence type="ECO:0000256" key="1">
    <source>
        <dbReference type="ARBA" id="ARBA00007905"/>
    </source>
</evidence>
<evidence type="ECO:0000256" key="3">
    <source>
        <dbReference type="ARBA" id="ARBA00023002"/>
    </source>
</evidence>
<dbReference type="InterPro" id="IPR020471">
    <property type="entry name" value="AKR"/>
</dbReference>
<proteinExistence type="inferred from homology"/>
<accession>A0AAE3FWN1</accession>
<evidence type="ECO:0000313" key="6">
    <source>
        <dbReference type="Proteomes" id="UP001203207"/>
    </source>
</evidence>
<keyword evidence="2" id="KW-0521">NADP</keyword>
<dbReference type="Gene3D" id="3.20.20.100">
    <property type="entry name" value="NADP-dependent oxidoreductase domain"/>
    <property type="match status" value="1"/>
</dbReference>
<name>A0AAE3FWN1_9EURY</name>
<dbReference type="Pfam" id="PF00248">
    <property type="entry name" value="Aldo_ket_red"/>
    <property type="match status" value="1"/>
</dbReference>
<dbReference type="PRINTS" id="PR00069">
    <property type="entry name" value="ALDKETRDTASE"/>
</dbReference>
<dbReference type="GO" id="GO:0016616">
    <property type="term" value="F:oxidoreductase activity, acting on the CH-OH group of donors, NAD or NADP as acceptor"/>
    <property type="evidence" value="ECO:0007669"/>
    <property type="project" value="UniProtKB-ARBA"/>
</dbReference>
<protein>
    <submittedName>
        <fullName evidence="5">Aldo/keto reductase</fullName>
    </submittedName>
</protein>
<dbReference type="SUPFAM" id="SSF51430">
    <property type="entry name" value="NAD(P)-linked oxidoreductase"/>
    <property type="match status" value="1"/>
</dbReference>
<comment type="similarity">
    <text evidence="1">Belongs to the aldo/keto reductase family.</text>
</comment>
<dbReference type="PROSITE" id="PS00798">
    <property type="entry name" value="ALDOKETO_REDUCTASE_1"/>
    <property type="match status" value="1"/>
</dbReference>
<reference evidence="5" key="1">
    <citation type="journal article" date="2022" name="Syst. Appl. Microbiol.">
        <title>Natronocalculus amylovorans gen. nov., sp. nov., and Natranaeroarchaeum aerophilus sp. nov., dominant culturable amylolytic natronoarchaea from hypersaline soda lakes in southwestern Siberia.</title>
        <authorList>
            <person name="Sorokin D.Y."/>
            <person name="Elcheninov A.G."/>
            <person name="Khizhniak T.V."/>
            <person name="Koenen M."/>
            <person name="Bale N.J."/>
            <person name="Damste J.S.S."/>
            <person name="Kublanov I.V."/>
        </authorList>
    </citation>
    <scope>NUCLEOTIDE SEQUENCE</scope>
    <source>
        <strain evidence="5">AArc-St2</strain>
    </source>
</reference>
<reference evidence="5" key="2">
    <citation type="submission" date="2022-02" db="EMBL/GenBank/DDBJ databases">
        <authorList>
            <person name="Elcheninov A.G."/>
            <person name="Sorokin D.Y."/>
            <person name="Kublanov I.V."/>
        </authorList>
    </citation>
    <scope>NUCLEOTIDE SEQUENCE</scope>
    <source>
        <strain evidence="5">AArc-St2</strain>
    </source>
</reference>
<dbReference type="PANTHER" id="PTHR43827">
    <property type="entry name" value="2,5-DIKETO-D-GLUCONIC ACID REDUCTASE"/>
    <property type="match status" value="1"/>
</dbReference>
<dbReference type="EMBL" id="JAKRVX010000002">
    <property type="protein sequence ID" value="MCL9816363.1"/>
    <property type="molecule type" value="Genomic_DNA"/>
</dbReference>
<dbReference type="PIRSF" id="PIRSF000097">
    <property type="entry name" value="AKR"/>
    <property type="match status" value="1"/>
</dbReference>
<keyword evidence="6" id="KW-1185">Reference proteome</keyword>
<evidence type="ECO:0000256" key="2">
    <source>
        <dbReference type="ARBA" id="ARBA00022857"/>
    </source>
</evidence>
<organism evidence="5 6">
    <name type="scientific">Natronocalculus amylovorans</name>
    <dbReference type="NCBI Taxonomy" id="2917812"/>
    <lineage>
        <taxon>Archaea</taxon>
        <taxon>Methanobacteriati</taxon>
        <taxon>Methanobacteriota</taxon>
        <taxon>Stenosarchaea group</taxon>
        <taxon>Halobacteria</taxon>
        <taxon>Halobacteriales</taxon>
        <taxon>Haloferacaceae</taxon>
        <taxon>Natronocalculus</taxon>
    </lineage>
</organism>
<dbReference type="RefSeq" id="WP_250583342.1">
    <property type="nucleotide sequence ID" value="NZ_JAKRVX010000002.1"/>
</dbReference>
<dbReference type="InterPro" id="IPR018170">
    <property type="entry name" value="Aldo/ket_reductase_CS"/>
</dbReference>
<gene>
    <name evidence="5" type="ORF">AArcSt2_05330</name>
</gene>
<keyword evidence="3" id="KW-0560">Oxidoreductase</keyword>